<feature type="binding site" evidence="1">
    <location>
        <position position="44"/>
    </location>
    <ligand>
        <name>ATP</name>
        <dbReference type="ChEBI" id="CHEBI:30616"/>
    </ligand>
</feature>
<dbReference type="InterPro" id="IPR017441">
    <property type="entry name" value="Protein_kinase_ATP_BS"/>
</dbReference>
<accession>A0ABQ5B4E8</accession>
<dbReference type="InterPro" id="IPR001245">
    <property type="entry name" value="Ser-Thr/Tyr_kinase_cat_dom"/>
</dbReference>
<dbReference type="PROSITE" id="PS00107">
    <property type="entry name" value="PROTEIN_KINASE_ATP"/>
    <property type="match status" value="1"/>
</dbReference>
<protein>
    <submittedName>
        <fullName evidence="3">Protein kinase-like domain, concanavalin A-like lectin/glucanase domain protein</fullName>
    </submittedName>
</protein>
<sequence>MSFKDIESATQKFSPANDIGGGSFGRVYRGELKCKHGSSTIVAKRLDTRGGQGDQQFYNELHILSEYKHENVIGLVGYNNDEQERIIVYEYASKRSLDNYLNDASLTWINRLNICIDVARGLAFLHGGVLEHEASLVKQRREEGRLDEVVFNALKNQIVPEALAIFQAIGYQCLHDDREKRPTAQHVLVQIQMALELQLLVRGSCVCNLWSFVRDKSLTDGGLIGKRVGNVLQQKTEAVRCFGTSIVVEETGSTVRDDGGDR</sequence>
<dbReference type="InterPro" id="IPR011009">
    <property type="entry name" value="Kinase-like_dom_sf"/>
</dbReference>
<evidence type="ECO:0000256" key="1">
    <source>
        <dbReference type="PROSITE-ProRule" id="PRU10141"/>
    </source>
</evidence>
<dbReference type="InterPro" id="IPR000719">
    <property type="entry name" value="Prot_kinase_dom"/>
</dbReference>
<dbReference type="PANTHER" id="PTHR27003:SF471">
    <property type="entry name" value="VASCULAR ENDOTHELIAL GROWTH FACTOR RECEPTOR 2 (VEGFR2)-RELATED"/>
    <property type="match status" value="1"/>
</dbReference>
<keyword evidence="1" id="KW-0547">Nucleotide-binding</keyword>
<keyword evidence="1" id="KW-0067">ATP-binding</keyword>
<dbReference type="InterPro" id="IPR045272">
    <property type="entry name" value="ANXUR1/2-like"/>
</dbReference>
<evidence type="ECO:0000313" key="4">
    <source>
        <dbReference type="Proteomes" id="UP001151760"/>
    </source>
</evidence>
<reference evidence="3" key="2">
    <citation type="submission" date="2022-01" db="EMBL/GenBank/DDBJ databases">
        <authorList>
            <person name="Yamashiro T."/>
            <person name="Shiraishi A."/>
            <person name="Satake H."/>
            <person name="Nakayama K."/>
        </authorList>
    </citation>
    <scope>NUCLEOTIDE SEQUENCE</scope>
</reference>
<reference evidence="3" key="1">
    <citation type="journal article" date="2022" name="Int. J. Mol. Sci.">
        <title>Draft Genome of Tanacetum Coccineum: Genomic Comparison of Closely Related Tanacetum-Family Plants.</title>
        <authorList>
            <person name="Yamashiro T."/>
            <person name="Shiraishi A."/>
            <person name="Nakayama K."/>
            <person name="Satake H."/>
        </authorList>
    </citation>
    <scope>NUCLEOTIDE SEQUENCE</scope>
</reference>
<dbReference type="Pfam" id="PF07714">
    <property type="entry name" value="PK_Tyr_Ser-Thr"/>
    <property type="match status" value="1"/>
</dbReference>
<keyword evidence="4" id="KW-1185">Reference proteome</keyword>
<dbReference type="PROSITE" id="PS50011">
    <property type="entry name" value="PROTEIN_KINASE_DOM"/>
    <property type="match status" value="1"/>
</dbReference>
<dbReference type="Proteomes" id="UP001151760">
    <property type="component" value="Unassembled WGS sequence"/>
</dbReference>
<dbReference type="EMBL" id="BQNB010012875">
    <property type="protein sequence ID" value="GJT09017.1"/>
    <property type="molecule type" value="Genomic_DNA"/>
</dbReference>
<dbReference type="SUPFAM" id="SSF56112">
    <property type="entry name" value="Protein kinase-like (PK-like)"/>
    <property type="match status" value="1"/>
</dbReference>
<evidence type="ECO:0000259" key="2">
    <source>
        <dbReference type="PROSITE" id="PS50011"/>
    </source>
</evidence>
<proteinExistence type="predicted"/>
<gene>
    <name evidence="3" type="ORF">Tco_0843479</name>
</gene>
<dbReference type="Gene3D" id="1.10.510.10">
    <property type="entry name" value="Transferase(Phosphotransferase) domain 1"/>
    <property type="match status" value="2"/>
</dbReference>
<dbReference type="PANTHER" id="PTHR27003">
    <property type="entry name" value="OS07G0166700 PROTEIN"/>
    <property type="match status" value="1"/>
</dbReference>
<evidence type="ECO:0000313" key="3">
    <source>
        <dbReference type="EMBL" id="GJT09017.1"/>
    </source>
</evidence>
<comment type="caution">
    <text evidence="3">The sequence shown here is derived from an EMBL/GenBank/DDBJ whole genome shotgun (WGS) entry which is preliminary data.</text>
</comment>
<feature type="domain" description="Protein kinase" evidence="2">
    <location>
        <begin position="13"/>
        <end position="262"/>
    </location>
</feature>
<organism evidence="3 4">
    <name type="scientific">Tanacetum coccineum</name>
    <dbReference type="NCBI Taxonomy" id="301880"/>
    <lineage>
        <taxon>Eukaryota</taxon>
        <taxon>Viridiplantae</taxon>
        <taxon>Streptophyta</taxon>
        <taxon>Embryophyta</taxon>
        <taxon>Tracheophyta</taxon>
        <taxon>Spermatophyta</taxon>
        <taxon>Magnoliopsida</taxon>
        <taxon>eudicotyledons</taxon>
        <taxon>Gunneridae</taxon>
        <taxon>Pentapetalae</taxon>
        <taxon>asterids</taxon>
        <taxon>campanulids</taxon>
        <taxon>Asterales</taxon>
        <taxon>Asteraceae</taxon>
        <taxon>Asteroideae</taxon>
        <taxon>Anthemideae</taxon>
        <taxon>Anthemidinae</taxon>
        <taxon>Tanacetum</taxon>
    </lineage>
</organism>
<name>A0ABQ5B4E8_9ASTR</name>